<gene>
    <name evidence="7" type="ORF">MCOS_LOCUS1903</name>
</gene>
<dbReference type="Gene3D" id="1.10.287.70">
    <property type="match status" value="1"/>
</dbReference>
<keyword evidence="2 5" id="KW-0812">Transmembrane</keyword>
<dbReference type="InterPro" id="IPR005821">
    <property type="entry name" value="Ion_trans_dom"/>
</dbReference>
<organism evidence="7 8">
    <name type="scientific">Mesocestoides corti</name>
    <name type="common">Flatworm</name>
    <dbReference type="NCBI Taxonomy" id="53468"/>
    <lineage>
        <taxon>Eukaryota</taxon>
        <taxon>Metazoa</taxon>
        <taxon>Spiralia</taxon>
        <taxon>Lophotrochozoa</taxon>
        <taxon>Platyhelminthes</taxon>
        <taxon>Cestoda</taxon>
        <taxon>Eucestoda</taxon>
        <taxon>Cyclophyllidea</taxon>
        <taxon>Mesocestoididae</taxon>
        <taxon>Mesocestoides</taxon>
    </lineage>
</organism>
<dbReference type="GO" id="GO:0032224">
    <property type="term" value="P:positive regulation of synaptic transmission, cholinergic"/>
    <property type="evidence" value="ECO:0007669"/>
    <property type="project" value="TreeGrafter"/>
</dbReference>
<dbReference type="STRING" id="53468.A0A0R3U5B4"/>
<feature type="domain" description="Ion transport" evidence="6">
    <location>
        <begin position="3"/>
        <end position="264"/>
    </location>
</feature>
<feature type="transmembrane region" description="Helical" evidence="5">
    <location>
        <begin position="312"/>
        <end position="331"/>
    </location>
</feature>
<reference evidence="7 8" key="1">
    <citation type="submission" date="2018-10" db="EMBL/GenBank/DDBJ databases">
        <authorList>
            <consortium name="Pathogen Informatics"/>
        </authorList>
    </citation>
    <scope>NUCLEOTIDE SEQUENCE [LARGE SCALE GENOMIC DNA]</scope>
</reference>
<dbReference type="Gene3D" id="1.20.120.350">
    <property type="entry name" value="Voltage-gated potassium channels. Chain C"/>
    <property type="match status" value="2"/>
</dbReference>
<dbReference type="PANTHER" id="PTHR46141">
    <property type="entry name" value="SODIUM LEAK CHANNEL NON-SELECTIVE PROTEIN"/>
    <property type="match status" value="1"/>
</dbReference>
<evidence type="ECO:0000256" key="3">
    <source>
        <dbReference type="ARBA" id="ARBA00022989"/>
    </source>
</evidence>
<evidence type="ECO:0000256" key="5">
    <source>
        <dbReference type="SAM" id="Phobius"/>
    </source>
</evidence>
<dbReference type="EMBL" id="UXSR01000272">
    <property type="protein sequence ID" value="VDD75900.1"/>
    <property type="molecule type" value="Genomic_DNA"/>
</dbReference>
<dbReference type="InterPro" id="IPR028823">
    <property type="entry name" value="NALCN"/>
</dbReference>
<dbReference type="GO" id="GO:0005261">
    <property type="term" value="F:monoatomic cation channel activity"/>
    <property type="evidence" value="ECO:0007669"/>
    <property type="project" value="InterPro"/>
</dbReference>
<dbReference type="GO" id="GO:0032230">
    <property type="term" value="P:positive regulation of synaptic transmission, GABAergic"/>
    <property type="evidence" value="ECO:0007669"/>
    <property type="project" value="TreeGrafter"/>
</dbReference>
<dbReference type="OrthoDB" id="10069766at2759"/>
<dbReference type="Pfam" id="PF00520">
    <property type="entry name" value="Ion_trans"/>
    <property type="match status" value="2"/>
</dbReference>
<dbReference type="SUPFAM" id="SSF81324">
    <property type="entry name" value="Voltage-gated potassium channels"/>
    <property type="match status" value="2"/>
</dbReference>
<evidence type="ECO:0000256" key="4">
    <source>
        <dbReference type="ARBA" id="ARBA00023136"/>
    </source>
</evidence>
<dbReference type="GO" id="GO:0005886">
    <property type="term" value="C:plasma membrane"/>
    <property type="evidence" value="ECO:0007669"/>
    <property type="project" value="TreeGrafter"/>
</dbReference>
<proteinExistence type="predicted"/>
<feature type="domain" description="Ion transport" evidence="6">
    <location>
        <begin position="272"/>
        <end position="382"/>
    </location>
</feature>
<name>A0A0R3U5B4_MESCO</name>
<dbReference type="AlphaFoldDB" id="A0A0R3U5B4"/>
<feature type="transmembrane region" description="Helical" evidence="5">
    <location>
        <begin position="274"/>
        <end position="292"/>
    </location>
</feature>
<feature type="transmembrane region" description="Helical" evidence="5">
    <location>
        <begin position="248"/>
        <end position="267"/>
    </location>
</feature>
<evidence type="ECO:0000256" key="2">
    <source>
        <dbReference type="ARBA" id="ARBA00022692"/>
    </source>
</evidence>
<accession>A0A0R3U5B4</accession>
<dbReference type="Proteomes" id="UP000267029">
    <property type="component" value="Unassembled WGS sequence"/>
</dbReference>
<evidence type="ECO:0000259" key="6">
    <source>
        <dbReference type="Pfam" id="PF00520"/>
    </source>
</evidence>
<dbReference type="PANTHER" id="PTHR46141:SF1">
    <property type="entry name" value="SODIUM LEAK CHANNEL NALCN"/>
    <property type="match status" value="1"/>
</dbReference>
<feature type="transmembrane region" description="Helical" evidence="5">
    <location>
        <begin position="128"/>
        <end position="150"/>
    </location>
</feature>
<dbReference type="FunFam" id="1.20.120.350:FF:000030">
    <property type="entry name" value="sodium leak channel non-selective protein"/>
    <property type="match status" value="1"/>
</dbReference>
<protein>
    <recommendedName>
        <fullName evidence="6">Ion transport domain-containing protein</fullName>
    </recommendedName>
</protein>
<dbReference type="InterPro" id="IPR027359">
    <property type="entry name" value="Volt_channel_dom_sf"/>
</dbReference>
<evidence type="ECO:0000313" key="7">
    <source>
        <dbReference type="EMBL" id="VDD75900.1"/>
    </source>
</evidence>
<keyword evidence="3 5" id="KW-1133">Transmembrane helix</keyword>
<evidence type="ECO:0000313" key="8">
    <source>
        <dbReference type="Proteomes" id="UP000267029"/>
    </source>
</evidence>
<sequence length="392" mass="45390">MVACLLTVEMVTKMCIQGLTAPSTNQSMSVNVDSSSRRNRAYFQQSWNCFDAFMVFCLWASIVLQCFELRATWKAGEEEQKFWRQYGWLSVVRCPRPLILIRVFRAVLKLQLPPSRVNAIFQRSTHQIYNVSVFLLFFMSLYGLLGVQFFGDELNYHCVSKTANESNLLKSDLAIPDSYCDPFAPEMDSQCPKNMKCVRARTSIADEGSYASFEAFHISIFTVYQASSQEGWVFIMYRAMDCLAPWKGVAYFITMIFMLAWLVKTLLKSTGFNIFIMLLVLANAITAAGQHFNHHRVRHDEFDGNVQMDGFYFAELSFTIVFNLEAAFKIWCLGWRAYWSRSLFKFELMLCIGTTLHCIPQLYRTEFTYLSVMRIVRLIKASPMLEDFCFKV</sequence>
<keyword evidence="4 5" id="KW-0472">Membrane</keyword>
<comment type="subcellular location">
    <subcellularLocation>
        <location evidence="1">Membrane</location>
        <topology evidence="1">Multi-pass membrane protein</topology>
    </subcellularLocation>
</comment>
<evidence type="ECO:0000256" key="1">
    <source>
        <dbReference type="ARBA" id="ARBA00004141"/>
    </source>
</evidence>
<keyword evidence="8" id="KW-1185">Reference proteome</keyword>